<dbReference type="SUPFAM" id="SSF55874">
    <property type="entry name" value="ATPase domain of HSP90 chaperone/DNA topoisomerase II/histidine kinase"/>
    <property type="match status" value="1"/>
</dbReference>
<accession>A0ABP7MKH4</accession>
<keyword evidence="12" id="KW-0902">Two-component regulatory system</keyword>
<feature type="transmembrane region" description="Helical" evidence="14">
    <location>
        <begin position="21"/>
        <end position="43"/>
    </location>
</feature>
<evidence type="ECO:0000256" key="13">
    <source>
        <dbReference type="SAM" id="Coils"/>
    </source>
</evidence>
<evidence type="ECO:0000256" key="5">
    <source>
        <dbReference type="ARBA" id="ARBA00022553"/>
    </source>
</evidence>
<keyword evidence="5" id="KW-0597">Phosphoprotein</keyword>
<dbReference type="InterPro" id="IPR003661">
    <property type="entry name" value="HisK_dim/P_dom"/>
</dbReference>
<dbReference type="InterPro" id="IPR035965">
    <property type="entry name" value="PAS-like_dom_sf"/>
</dbReference>
<dbReference type="Gene3D" id="3.30.450.20">
    <property type="entry name" value="PAS domain"/>
    <property type="match status" value="1"/>
</dbReference>
<comment type="caution">
    <text evidence="18">The sequence shown here is derived from an EMBL/GenBank/DDBJ whole genome shotgun (WGS) entry which is preliminary data.</text>
</comment>
<dbReference type="SUPFAM" id="SSF47384">
    <property type="entry name" value="Homodimeric domain of signal transducing histidine kinase"/>
    <property type="match status" value="1"/>
</dbReference>
<dbReference type="RefSeq" id="WP_344798433.1">
    <property type="nucleotide sequence ID" value="NZ_BAABBN010000007.1"/>
</dbReference>
<dbReference type="Proteomes" id="UP001501565">
    <property type="component" value="Unassembled WGS sequence"/>
</dbReference>
<proteinExistence type="predicted"/>
<feature type="transmembrane region" description="Helical" evidence="14">
    <location>
        <begin position="307"/>
        <end position="328"/>
    </location>
</feature>
<keyword evidence="6" id="KW-0808">Transferase</keyword>
<keyword evidence="14" id="KW-0472">Membrane</keyword>
<evidence type="ECO:0000256" key="7">
    <source>
        <dbReference type="ARBA" id="ARBA00022692"/>
    </source>
</evidence>
<comment type="catalytic activity">
    <reaction evidence="1">
        <text>ATP + protein L-histidine = ADP + protein N-phospho-L-histidine.</text>
        <dbReference type="EC" id="2.7.13.3"/>
    </reaction>
</comment>
<evidence type="ECO:0000256" key="1">
    <source>
        <dbReference type="ARBA" id="ARBA00000085"/>
    </source>
</evidence>
<dbReference type="InterPro" id="IPR043056">
    <property type="entry name" value="LuxQ-periplasm_N"/>
</dbReference>
<comment type="subcellular location">
    <subcellularLocation>
        <location evidence="2">Cell membrane</location>
        <topology evidence="2">Multi-pass membrane protein</topology>
    </subcellularLocation>
</comment>
<dbReference type="CDD" id="cd00075">
    <property type="entry name" value="HATPase"/>
    <property type="match status" value="1"/>
</dbReference>
<gene>
    <name evidence="18" type="ORF">GCM10022277_21580</name>
</gene>
<dbReference type="InterPro" id="IPR004358">
    <property type="entry name" value="Sig_transdc_His_kin-like_C"/>
</dbReference>
<feature type="domain" description="Histidine kinase" evidence="15">
    <location>
        <begin position="553"/>
        <end position="787"/>
    </location>
</feature>
<keyword evidence="19" id="KW-1185">Reference proteome</keyword>
<evidence type="ECO:0000256" key="2">
    <source>
        <dbReference type="ARBA" id="ARBA00004651"/>
    </source>
</evidence>
<name>A0ABP7MKH4_9GAMM</name>
<evidence type="ECO:0000259" key="16">
    <source>
        <dbReference type="PROSITE" id="PS50112"/>
    </source>
</evidence>
<keyword evidence="13" id="KW-0175">Coiled coil</keyword>
<dbReference type="InterPro" id="IPR000014">
    <property type="entry name" value="PAS"/>
</dbReference>
<evidence type="ECO:0000256" key="11">
    <source>
        <dbReference type="ARBA" id="ARBA00022989"/>
    </source>
</evidence>
<dbReference type="InterPro" id="IPR000700">
    <property type="entry name" value="PAS-assoc_C"/>
</dbReference>
<dbReference type="SUPFAM" id="SSF103190">
    <property type="entry name" value="Sensory domain-like"/>
    <property type="match status" value="1"/>
</dbReference>
<reference evidence="19" key="1">
    <citation type="journal article" date="2019" name="Int. J. Syst. Evol. Microbiol.">
        <title>The Global Catalogue of Microorganisms (GCM) 10K type strain sequencing project: providing services to taxonomists for standard genome sequencing and annotation.</title>
        <authorList>
            <consortium name="The Broad Institute Genomics Platform"/>
            <consortium name="The Broad Institute Genome Sequencing Center for Infectious Disease"/>
            <person name="Wu L."/>
            <person name="Ma J."/>
        </authorList>
    </citation>
    <scope>NUCLEOTIDE SEQUENCE [LARGE SCALE GENOMIC DNA]</scope>
    <source>
        <strain evidence="19">JCM 17551</strain>
    </source>
</reference>
<dbReference type="PROSITE" id="PS50109">
    <property type="entry name" value="HIS_KIN"/>
    <property type="match status" value="1"/>
</dbReference>
<feature type="domain" description="PAC" evidence="17">
    <location>
        <begin position="450"/>
        <end position="501"/>
    </location>
</feature>
<evidence type="ECO:0000256" key="9">
    <source>
        <dbReference type="ARBA" id="ARBA00022777"/>
    </source>
</evidence>
<protein>
    <recommendedName>
        <fullName evidence="3">histidine kinase</fullName>
        <ecNumber evidence="3">2.7.13.3</ecNumber>
    </recommendedName>
</protein>
<dbReference type="NCBIfam" id="TIGR00229">
    <property type="entry name" value="sensory_box"/>
    <property type="match status" value="1"/>
</dbReference>
<dbReference type="PANTHER" id="PTHR43065">
    <property type="entry name" value="SENSOR HISTIDINE KINASE"/>
    <property type="match status" value="1"/>
</dbReference>
<dbReference type="EC" id="2.7.13.3" evidence="3"/>
<keyword evidence="11 14" id="KW-1133">Transmembrane helix</keyword>
<evidence type="ECO:0000313" key="18">
    <source>
        <dbReference type="EMBL" id="GAA3925249.1"/>
    </source>
</evidence>
<evidence type="ECO:0000256" key="10">
    <source>
        <dbReference type="ARBA" id="ARBA00022840"/>
    </source>
</evidence>
<organism evidence="18 19">
    <name type="scientific">Litoribacillus peritrichatus</name>
    <dbReference type="NCBI Taxonomy" id="718191"/>
    <lineage>
        <taxon>Bacteria</taxon>
        <taxon>Pseudomonadati</taxon>
        <taxon>Pseudomonadota</taxon>
        <taxon>Gammaproteobacteria</taxon>
        <taxon>Oceanospirillales</taxon>
        <taxon>Oceanospirillaceae</taxon>
        <taxon>Litoribacillus</taxon>
    </lineage>
</organism>
<dbReference type="SMART" id="SM00387">
    <property type="entry name" value="HATPase_c"/>
    <property type="match status" value="1"/>
</dbReference>
<keyword evidence="9" id="KW-0418">Kinase</keyword>
<dbReference type="Pfam" id="PF02518">
    <property type="entry name" value="HATPase_c"/>
    <property type="match status" value="1"/>
</dbReference>
<dbReference type="InterPro" id="IPR036890">
    <property type="entry name" value="HATPase_C_sf"/>
</dbReference>
<keyword evidence="10" id="KW-0067">ATP-binding</keyword>
<dbReference type="EMBL" id="BAABBN010000007">
    <property type="protein sequence ID" value="GAA3925249.1"/>
    <property type="molecule type" value="Genomic_DNA"/>
</dbReference>
<dbReference type="Pfam" id="PF08448">
    <property type="entry name" value="PAS_4"/>
    <property type="match status" value="1"/>
</dbReference>
<dbReference type="PROSITE" id="PS50112">
    <property type="entry name" value="PAS"/>
    <property type="match status" value="1"/>
</dbReference>
<feature type="domain" description="PAS" evidence="16">
    <location>
        <begin position="377"/>
        <end position="447"/>
    </location>
</feature>
<keyword evidence="7 14" id="KW-0812">Transmembrane</keyword>
<evidence type="ECO:0000259" key="15">
    <source>
        <dbReference type="PROSITE" id="PS50109"/>
    </source>
</evidence>
<evidence type="ECO:0000256" key="12">
    <source>
        <dbReference type="ARBA" id="ARBA00023012"/>
    </source>
</evidence>
<evidence type="ECO:0000259" key="17">
    <source>
        <dbReference type="PROSITE" id="PS50113"/>
    </source>
</evidence>
<evidence type="ECO:0000313" key="19">
    <source>
        <dbReference type="Proteomes" id="UP001501565"/>
    </source>
</evidence>
<dbReference type="InterPro" id="IPR029151">
    <property type="entry name" value="Sensor-like_sf"/>
</dbReference>
<dbReference type="InterPro" id="IPR036097">
    <property type="entry name" value="HisK_dim/P_sf"/>
</dbReference>
<feature type="coiled-coil region" evidence="13">
    <location>
        <begin position="489"/>
        <end position="526"/>
    </location>
</feature>
<dbReference type="CDD" id="cd00082">
    <property type="entry name" value="HisKA"/>
    <property type="match status" value="1"/>
</dbReference>
<evidence type="ECO:0000256" key="4">
    <source>
        <dbReference type="ARBA" id="ARBA00022475"/>
    </source>
</evidence>
<dbReference type="Gene3D" id="1.10.287.130">
    <property type="match status" value="1"/>
</dbReference>
<sequence length="802" mass="88799">MKLPNPFQPLFPKQGIAFSKLIALCLITALGITAATTLSLYYLNALEIAKQSTYEHNQQQAEITNLRFEELLSQTKNAVIAFNNKGSFQTAIQDNPAQKSKAQDIQALMNQSLRSNAADTLDLMVFMKSKYSTPIIGGASPYPTQSLFAPLPHSLPSAGFHFLHAPSPDGSMGAVSAISYGIEIVSGKLNRRQGYLFGIVILNDNVSLLNRIMKSTRSDAVTLFSSTASAPNQNSSNTQVEWPQHPPIAWVNAVSSTAKYTPNNESNHDHFNQFELTPLSLNSGLTMVLWQQQSWLETHQFLFWETLAYVTLIVLILILSIISFVTMVSSKSLQYLNQFAQAKTQHTPRIRFEATLISEINQVGNRLEKAIHDLAVNEEMYRNILNNSGAVVYLKDLEGRYHFVNTEFECVTGISLQKALSKRDDELFDKAQAEHFMNHDQQVAKAQRMLTFREEVQQNNENISFISVKFPIKDAQGNIRYICGFSTDITGIIQTQEELKREKERAEQATQTINALNKNLADTIAKKTLELEATQKTLIQSEKLASLGALVAGISHELNTPIGTALTVASTLETKTAALADQFKTNKLTKQTMAEYIDDLTTSEQILTRALSSAINIISSFKQISVDQTSEHRRTFNLAQTIREIATTHSFLCDDKNIQLIDLVTINGELDSYPGAFTQVLNNLINNAATHAFDEHEHGTISISASCEHEKAYIVVSDNGKGIPRENQNKVFDPFFTTRLGQGGSGLGLHIVHTIVTGILGGSIELHSRQGGINSGTDIRITVPLTAPKAEHRQDLATESKQ</sequence>
<evidence type="ECO:0000256" key="14">
    <source>
        <dbReference type="SAM" id="Phobius"/>
    </source>
</evidence>
<evidence type="ECO:0000256" key="3">
    <source>
        <dbReference type="ARBA" id="ARBA00012438"/>
    </source>
</evidence>
<dbReference type="InterPro" id="IPR005467">
    <property type="entry name" value="His_kinase_dom"/>
</dbReference>
<dbReference type="SMART" id="SM00388">
    <property type="entry name" value="HisKA"/>
    <property type="match status" value="1"/>
</dbReference>
<dbReference type="Gene3D" id="3.30.565.10">
    <property type="entry name" value="Histidine kinase-like ATPase, C-terminal domain"/>
    <property type="match status" value="1"/>
</dbReference>
<dbReference type="PANTHER" id="PTHR43065:SF42">
    <property type="entry name" value="TWO-COMPONENT SENSOR PPRA"/>
    <property type="match status" value="1"/>
</dbReference>
<dbReference type="SUPFAM" id="SSF55785">
    <property type="entry name" value="PYP-like sensor domain (PAS domain)"/>
    <property type="match status" value="1"/>
</dbReference>
<dbReference type="PRINTS" id="PR00344">
    <property type="entry name" value="BCTRLSENSOR"/>
</dbReference>
<dbReference type="InterPro" id="IPR003594">
    <property type="entry name" value="HATPase_dom"/>
</dbReference>
<dbReference type="Gene3D" id="3.30.450.220">
    <property type="entry name" value="LuxQ periplasmic domain, N-terminal subdomain"/>
    <property type="match status" value="1"/>
</dbReference>
<keyword evidence="4" id="KW-1003">Cell membrane</keyword>
<keyword evidence="8" id="KW-0547">Nucleotide-binding</keyword>
<evidence type="ECO:0000256" key="6">
    <source>
        <dbReference type="ARBA" id="ARBA00022679"/>
    </source>
</evidence>
<evidence type="ECO:0000256" key="8">
    <source>
        <dbReference type="ARBA" id="ARBA00022741"/>
    </source>
</evidence>
<dbReference type="PROSITE" id="PS50113">
    <property type="entry name" value="PAC"/>
    <property type="match status" value="1"/>
</dbReference>
<dbReference type="InterPro" id="IPR013656">
    <property type="entry name" value="PAS_4"/>
</dbReference>